<name>A0ABW5A2N9_9BACL</name>
<feature type="transmembrane region" description="Helical" evidence="1">
    <location>
        <begin position="41"/>
        <end position="59"/>
    </location>
</feature>
<comment type="caution">
    <text evidence="2">The sequence shown here is derived from an EMBL/GenBank/DDBJ whole genome shotgun (WGS) entry which is preliminary data.</text>
</comment>
<evidence type="ECO:0000256" key="1">
    <source>
        <dbReference type="SAM" id="Phobius"/>
    </source>
</evidence>
<proteinExistence type="predicted"/>
<dbReference type="Proteomes" id="UP001597343">
    <property type="component" value="Unassembled WGS sequence"/>
</dbReference>
<feature type="transmembrane region" description="Helical" evidence="1">
    <location>
        <begin position="7"/>
        <end position="29"/>
    </location>
</feature>
<dbReference type="EMBL" id="JBHUIO010000011">
    <property type="protein sequence ID" value="MFD2172029.1"/>
    <property type="molecule type" value="Genomic_DNA"/>
</dbReference>
<keyword evidence="1" id="KW-0812">Transmembrane</keyword>
<organism evidence="2 3">
    <name type="scientific">Tumebacillus lipolyticus</name>
    <dbReference type="NCBI Taxonomy" id="1280370"/>
    <lineage>
        <taxon>Bacteria</taxon>
        <taxon>Bacillati</taxon>
        <taxon>Bacillota</taxon>
        <taxon>Bacilli</taxon>
        <taxon>Bacillales</taxon>
        <taxon>Alicyclobacillaceae</taxon>
        <taxon>Tumebacillus</taxon>
    </lineage>
</organism>
<sequence>MAPIKFILELLRILIVFFVVYALLGFLGFGRLDEDGSNRTIWAIHLVLAVVVTSVWYRLRGRKTGWI</sequence>
<keyword evidence="1" id="KW-0472">Membrane</keyword>
<accession>A0ABW5A2N9</accession>
<dbReference type="RefSeq" id="WP_386049333.1">
    <property type="nucleotide sequence ID" value="NZ_JBHUIO010000011.1"/>
</dbReference>
<keyword evidence="1" id="KW-1133">Transmembrane helix</keyword>
<protein>
    <submittedName>
        <fullName evidence="2">Uncharacterized protein</fullName>
    </submittedName>
</protein>
<keyword evidence="3" id="KW-1185">Reference proteome</keyword>
<evidence type="ECO:0000313" key="2">
    <source>
        <dbReference type="EMBL" id="MFD2172029.1"/>
    </source>
</evidence>
<gene>
    <name evidence="2" type="ORF">ACFSOY_18860</name>
</gene>
<evidence type="ECO:0000313" key="3">
    <source>
        <dbReference type="Proteomes" id="UP001597343"/>
    </source>
</evidence>
<reference evidence="3" key="1">
    <citation type="journal article" date="2019" name="Int. J. Syst. Evol. Microbiol.">
        <title>The Global Catalogue of Microorganisms (GCM) 10K type strain sequencing project: providing services to taxonomists for standard genome sequencing and annotation.</title>
        <authorList>
            <consortium name="The Broad Institute Genomics Platform"/>
            <consortium name="The Broad Institute Genome Sequencing Center for Infectious Disease"/>
            <person name="Wu L."/>
            <person name="Ma J."/>
        </authorList>
    </citation>
    <scope>NUCLEOTIDE SEQUENCE [LARGE SCALE GENOMIC DNA]</scope>
    <source>
        <strain evidence="3">CGMCC 1.13574</strain>
    </source>
</reference>